<dbReference type="AlphaFoldDB" id="A0AAV4FQY4"/>
<organism evidence="1 2">
    <name type="scientific">Elysia marginata</name>
    <dbReference type="NCBI Taxonomy" id="1093978"/>
    <lineage>
        <taxon>Eukaryota</taxon>
        <taxon>Metazoa</taxon>
        <taxon>Spiralia</taxon>
        <taxon>Lophotrochozoa</taxon>
        <taxon>Mollusca</taxon>
        <taxon>Gastropoda</taxon>
        <taxon>Heterobranchia</taxon>
        <taxon>Euthyneura</taxon>
        <taxon>Panpulmonata</taxon>
        <taxon>Sacoglossa</taxon>
        <taxon>Placobranchoidea</taxon>
        <taxon>Plakobranchidae</taxon>
        <taxon>Elysia</taxon>
    </lineage>
</organism>
<accession>A0AAV4FQY4</accession>
<proteinExistence type="predicted"/>
<reference evidence="1 2" key="1">
    <citation type="journal article" date="2021" name="Elife">
        <title>Chloroplast acquisition without the gene transfer in kleptoplastic sea slugs, Plakobranchus ocellatus.</title>
        <authorList>
            <person name="Maeda T."/>
            <person name="Takahashi S."/>
            <person name="Yoshida T."/>
            <person name="Shimamura S."/>
            <person name="Takaki Y."/>
            <person name="Nagai Y."/>
            <person name="Toyoda A."/>
            <person name="Suzuki Y."/>
            <person name="Arimoto A."/>
            <person name="Ishii H."/>
            <person name="Satoh N."/>
            <person name="Nishiyama T."/>
            <person name="Hasebe M."/>
            <person name="Maruyama T."/>
            <person name="Minagawa J."/>
            <person name="Obokata J."/>
            <person name="Shigenobu S."/>
        </authorList>
    </citation>
    <scope>NUCLEOTIDE SEQUENCE [LARGE SCALE GENOMIC DNA]</scope>
</reference>
<evidence type="ECO:0000313" key="2">
    <source>
        <dbReference type="Proteomes" id="UP000762676"/>
    </source>
</evidence>
<comment type="caution">
    <text evidence="1">The sequence shown here is derived from an EMBL/GenBank/DDBJ whole genome shotgun (WGS) entry which is preliminary data.</text>
</comment>
<dbReference type="Proteomes" id="UP000762676">
    <property type="component" value="Unassembled WGS sequence"/>
</dbReference>
<gene>
    <name evidence="1" type="ORF">ElyMa_003910900</name>
</gene>
<evidence type="ECO:0000313" key="1">
    <source>
        <dbReference type="EMBL" id="GFR75100.1"/>
    </source>
</evidence>
<dbReference type="EMBL" id="BMAT01007957">
    <property type="protein sequence ID" value="GFR75100.1"/>
    <property type="molecule type" value="Genomic_DNA"/>
</dbReference>
<name>A0AAV4FQY4_9GAST</name>
<protein>
    <submittedName>
        <fullName evidence="1">Uncharacterized protein</fullName>
    </submittedName>
</protein>
<sequence>MMMVWGGMTTQSVVMTGGLSSPPKATIAGFRHAGIPGTNLSLVHDTASPSHLHDRRSAYQLGQDTMTDNSVSGFEESDSICCDCHCHRECTLPKVSAMSGYFDHSHHVKAMAASIKSPPSSPPL</sequence>
<keyword evidence="2" id="KW-1185">Reference proteome</keyword>